<organism evidence="4 5">
    <name type="scientific">Sphingobium agri</name>
    <dbReference type="NCBI Taxonomy" id="2933566"/>
    <lineage>
        <taxon>Bacteria</taxon>
        <taxon>Pseudomonadati</taxon>
        <taxon>Pseudomonadota</taxon>
        <taxon>Alphaproteobacteria</taxon>
        <taxon>Sphingomonadales</taxon>
        <taxon>Sphingomonadaceae</taxon>
        <taxon>Sphingobium</taxon>
    </lineage>
</organism>
<evidence type="ECO:0000313" key="4">
    <source>
        <dbReference type="EMBL" id="MCK0531126.1"/>
    </source>
</evidence>
<name>A0ABT0DVI2_9SPHN</name>
<sequence length="249" mass="26119">MATTQAQRWQGRDRIVPAVAALLVNALIGYALIIGLRGPSLWRAAVDRSPLALFDLQTSTPERPEPPREAKREGGSPSASPAAPMQKQPAPPKPAAITAPKPVIVTPQPALPAAPSSSMTSGAGSAGGGNGFGMGQGSGTGGTGTGSGSGEGDGEGAFSRARQTGGRFRNSDFPDSLRGVGRVKIGVRYAIGPSGQVDKCEVIEGSGYPELDAMTCRIIMERYRFRPARDPDGYAVTEVREEDYRWRVR</sequence>
<dbReference type="RefSeq" id="WP_247230831.1">
    <property type="nucleotide sequence ID" value="NZ_JALKHS010000006.1"/>
</dbReference>
<dbReference type="Proteomes" id="UP001203512">
    <property type="component" value="Unassembled WGS sequence"/>
</dbReference>
<feature type="compositionally biased region" description="Low complexity" evidence="1">
    <location>
        <begin position="76"/>
        <end position="88"/>
    </location>
</feature>
<comment type="caution">
    <text evidence="4">The sequence shown here is derived from an EMBL/GenBank/DDBJ whole genome shotgun (WGS) entry which is preliminary data.</text>
</comment>
<feature type="compositionally biased region" description="Gly residues" evidence="1">
    <location>
        <begin position="124"/>
        <end position="151"/>
    </location>
</feature>
<dbReference type="EMBL" id="JALKHS010000006">
    <property type="protein sequence ID" value="MCK0531126.1"/>
    <property type="molecule type" value="Genomic_DNA"/>
</dbReference>
<feature type="compositionally biased region" description="Low complexity" evidence="1">
    <location>
        <begin position="111"/>
        <end position="123"/>
    </location>
</feature>
<dbReference type="InterPro" id="IPR037682">
    <property type="entry name" value="TonB_C"/>
</dbReference>
<reference evidence="4 5" key="1">
    <citation type="submission" date="2022-04" db="EMBL/GenBank/DDBJ databases">
        <authorList>
            <person name="Huq M.A."/>
        </authorList>
    </citation>
    <scope>NUCLEOTIDE SEQUENCE [LARGE SCALE GENOMIC DNA]</scope>
    <source>
        <strain evidence="4 5">MAH-33</strain>
    </source>
</reference>
<evidence type="ECO:0000313" key="5">
    <source>
        <dbReference type="Proteomes" id="UP001203512"/>
    </source>
</evidence>
<dbReference type="SUPFAM" id="SSF74653">
    <property type="entry name" value="TolA/TonB C-terminal domain"/>
    <property type="match status" value="1"/>
</dbReference>
<keyword evidence="2" id="KW-1133">Transmembrane helix</keyword>
<dbReference type="Gene3D" id="3.30.1150.10">
    <property type="match status" value="1"/>
</dbReference>
<evidence type="ECO:0000259" key="3">
    <source>
        <dbReference type="Pfam" id="PF03544"/>
    </source>
</evidence>
<keyword evidence="2" id="KW-0472">Membrane</keyword>
<evidence type="ECO:0000256" key="1">
    <source>
        <dbReference type="SAM" id="MobiDB-lite"/>
    </source>
</evidence>
<protein>
    <submittedName>
        <fullName evidence="4">Energy transducer TonB</fullName>
    </submittedName>
</protein>
<feature type="transmembrane region" description="Helical" evidence="2">
    <location>
        <begin position="15"/>
        <end position="36"/>
    </location>
</feature>
<feature type="domain" description="TonB C-terminal" evidence="3">
    <location>
        <begin position="185"/>
        <end position="230"/>
    </location>
</feature>
<feature type="compositionally biased region" description="Basic and acidic residues" evidence="1">
    <location>
        <begin position="62"/>
        <end position="74"/>
    </location>
</feature>
<proteinExistence type="predicted"/>
<dbReference type="Pfam" id="PF03544">
    <property type="entry name" value="TonB_C"/>
    <property type="match status" value="1"/>
</dbReference>
<accession>A0ABT0DVI2</accession>
<keyword evidence="2" id="KW-0812">Transmembrane</keyword>
<keyword evidence="5" id="KW-1185">Reference proteome</keyword>
<feature type="region of interest" description="Disordered" evidence="1">
    <location>
        <begin position="55"/>
        <end position="175"/>
    </location>
</feature>
<evidence type="ECO:0000256" key="2">
    <source>
        <dbReference type="SAM" id="Phobius"/>
    </source>
</evidence>
<gene>
    <name evidence="4" type="ORF">MU848_05965</name>
</gene>